<evidence type="ECO:0000256" key="4">
    <source>
        <dbReference type="ARBA" id="ARBA00022737"/>
    </source>
</evidence>
<dbReference type="Pfam" id="PF23409">
    <property type="entry name" value="Beta-prop_EML"/>
    <property type="match status" value="1"/>
</dbReference>
<evidence type="ECO:0000259" key="8">
    <source>
        <dbReference type="Pfam" id="PF23414"/>
    </source>
</evidence>
<dbReference type="InterPro" id="IPR055439">
    <property type="entry name" value="Beta-prop_EML_1st"/>
</dbReference>
<evidence type="ECO:0000259" key="7">
    <source>
        <dbReference type="Pfam" id="PF23409"/>
    </source>
</evidence>
<protein>
    <submittedName>
        <fullName evidence="9">EMAP like 3</fullName>
    </submittedName>
</protein>
<dbReference type="GO" id="GO:0000226">
    <property type="term" value="P:microtubule cytoskeleton organization"/>
    <property type="evidence" value="ECO:0007669"/>
    <property type="project" value="TreeGrafter"/>
</dbReference>
<dbReference type="Pfam" id="PF23414">
    <property type="entry name" value="Beta-prop_EML_2"/>
    <property type="match status" value="1"/>
</dbReference>
<evidence type="ECO:0000256" key="5">
    <source>
        <dbReference type="PROSITE-ProRule" id="PRU00221"/>
    </source>
</evidence>
<feature type="domain" description="EML-like second beta-propeller" evidence="8">
    <location>
        <begin position="487"/>
        <end position="608"/>
    </location>
</feature>
<feature type="repeat" description="WD" evidence="5">
    <location>
        <begin position="563"/>
        <end position="604"/>
    </location>
</feature>
<feature type="repeat" description="WD" evidence="5">
    <location>
        <begin position="480"/>
        <end position="512"/>
    </location>
</feature>
<dbReference type="AlphaFoldDB" id="A0A452UF79"/>
<dbReference type="SUPFAM" id="SSF50998">
    <property type="entry name" value="Quinoprotein alcohol dehydrogenase-like"/>
    <property type="match status" value="1"/>
</dbReference>
<dbReference type="Ensembl" id="ENSUMAT00000023151.1">
    <property type="protein sequence ID" value="ENSUMAP00000019580.1"/>
    <property type="gene ID" value="ENSUMAG00000014237.1"/>
</dbReference>
<reference evidence="9" key="1">
    <citation type="submission" date="2019-03" db="UniProtKB">
        <authorList>
            <consortium name="Ensembl"/>
        </authorList>
    </citation>
    <scope>IDENTIFICATION</scope>
</reference>
<keyword evidence="4" id="KW-0677">Repeat</keyword>
<feature type="compositionally biased region" description="Low complexity" evidence="6">
    <location>
        <begin position="99"/>
        <end position="118"/>
    </location>
</feature>
<dbReference type="InterPro" id="IPR005108">
    <property type="entry name" value="HELP"/>
</dbReference>
<dbReference type="SMART" id="SM00320">
    <property type="entry name" value="WD40"/>
    <property type="match status" value="6"/>
</dbReference>
<dbReference type="GO" id="GO:0005874">
    <property type="term" value="C:microtubule"/>
    <property type="evidence" value="ECO:0007669"/>
    <property type="project" value="UniProtKB-KW"/>
</dbReference>
<feature type="domain" description="EML-like first beta-propeller" evidence="7">
    <location>
        <begin position="226"/>
        <end position="440"/>
    </location>
</feature>
<dbReference type="Gene3D" id="2.130.10.10">
    <property type="entry name" value="YVTN repeat-like/Quinoprotein amine dehydrogenase"/>
    <property type="match status" value="4"/>
</dbReference>
<dbReference type="GO" id="GO:0072686">
    <property type="term" value="C:mitotic spindle"/>
    <property type="evidence" value="ECO:0007669"/>
    <property type="project" value="TreeGrafter"/>
</dbReference>
<dbReference type="InterPro" id="IPR055442">
    <property type="entry name" value="Beta-prop_EML-like_2nd"/>
</dbReference>
<name>A0A452UF79_URSMA</name>
<evidence type="ECO:0000256" key="1">
    <source>
        <dbReference type="ARBA" id="ARBA00006489"/>
    </source>
</evidence>
<accession>A0A452UF79</accession>
<dbReference type="GeneTree" id="ENSGT00940000159589"/>
<organism evidence="9">
    <name type="scientific">Ursus maritimus</name>
    <name type="common">Polar bear</name>
    <name type="synonym">Thalarctos maritimus</name>
    <dbReference type="NCBI Taxonomy" id="29073"/>
    <lineage>
        <taxon>Eukaryota</taxon>
        <taxon>Metazoa</taxon>
        <taxon>Chordata</taxon>
        <taxon>Craniata</taxon>
        <taxon>Vertebrata</taxon>
        <taxon>Euteleostomi</taxon>
        <taxon>Mammalia</taxon>
        <taxon>Eutheria</taxon>
        <taxon>Laurasiatheria</taxon>
        <taxon>Carnivora</taxon>
        <taxon>Caniformia</taxon>
        <taxon>Ursidae</taxon>
        <taxon>Ursus</taxon>
    </lineage>
</organism>
<dbReference type="PROSITE" id="PS50082">
    <property type="entry name" value="WD_REPEATS_2"/>
    <property type="match status" value="2"/>
</dbReference>
<feature type="region of interest" description="Disordered" evidence="6">
    <location>
        <begin position="31"/>
        <end position="127"/>
    </location>
</feature>
<sequence>QSLSQRLQVQEKEMELVKAALAEALRLLRLHAPPSPLQDPDTPAPTRDRYACCHTPSSSSFQGPLGASGLPPTCGPSLVSRGTQTETEVETEPSPGPPGLSNGPPAPQGGSEEPSGTQSEGGGSSSSCRVVVDTPLFSVEGISVKMFLRGRPITMYIPSGIRSLEELPSGPPPETLSLDWVYGYRGRDSRSNLFVLRSGEVVYFIACVVVLYRPEGGPGGPGGGGQRHYRGHTDCVRCLAVHPDGVRVASGQTAGVDKDGKPLQPVVHVWDSETLLKLQEIGLGAFERGVGALAFSDQGAFLCVVDDSNEHMLSVWDCSRGTKLAEIKSTNDSVLAVGFSPRDSSCIVTSGKSHVHFWNWSGGTGVPGNGTLTRKQGVFGKYKKPKFIPCFVFLPDGDILTGDSEGNILTWGRKTYGIVAQAHAHEGSIFALCLRRDGTIPEHFGAVRAIAEGLGSELLVGTTKNALLRGDLAQGFSPVIQGHTDELWGLCTHPFQNRFLTCGHDRQLCLWDGEGHALAWSIDLKETGLCADFHPSGAVVAVGLNTGRWLVLDTETREIVSDITDGNEQLSVVRYSPDGLYLAIGSHDNMIYIYSVSSDGAKSSRFGRCVVRKLGWRVGHSHSR</sequence>
<evidence type="ECO:0000256" key="2">
    <source>
        <dbReference type="ARBA" id="ARBA00022574"/>
    </source>
</evidence>
<keyword evidence="3" id="KW-0493">Microtubule</keyword>
<dbReference type="PANTHER" id="PTHR13720">
    <property type="entry name" value="WD-40 REPEAT PROTEIN"/>
    <property type="match status" value="1"/>
</dbReference>
<keyword evidence="2 5" id="KW-0853">WD repeat</keyword>
<evidence type="ECO:0000256" key="6">
    <source>
        <dbReference type="SAM" id="MobiDB-lite"/>
    </source>
</evidence>
<evidence type="ECO:0000256" key="3">
    <source>
        <dbReference type="ARBA" id="ARBA00022701"/>
    </source>
</evidence>
<dbReference type="Pfam" id="PF03451">
    <property type="entry name" value="HELP"/>
    <property type="match status" value="1"/>
</dbReference>
<gene>
    <name evidence="9" type="primary">EML3</name>
</gene>
<dbReference type="InterPro" id="IPR001680">
    <property type="entry name" value="WD40_rpt"/>
</dbReference>
<evidence type="ECO:0000313" key="9">
    <source>
        <dbReference type="Ensembl" id="ENSUMAP00000019580"/>
    </source>
</evidence>
<dbReference type="GO" id="GO:0008017">
    <property type="term" value="F:microtubule binding"/>
    <property type="evidence" value="ECO:0007669"/>
    <property type="project" value="TreeGrafter"/>
</dbReference>
<dbReference type="InterPro" id="IPR015943">
    <property type="entry name" value="WD40/YVTN_repeat-like_dom_sf"/>
</dbReference>
<comment type="similarity">
    <text evidence="1">Belongs to the WD repeat EMAP family.</text>
</comment>
<dbReference type="InterPro" id="IPR050630">
    <property type="entry name" value="WD_repeat_EMAP"/>
</dbReference>
<proteinExistence type="inferred from homology"/>
<dbReference type="PANTHER" id="PTHR13720:SF15">
    <property type="entry name" value="ECHINODERM MICROTUBULE-ASSOCIATED PROTEIN-LIKE 3"/>
    <property type="match status" value="1"/>
</dbReference>
<dbReference type="InterPro" id="IPR011047">
    <property type="entry name" value="Quinoprotein_ADH-like_sf"/>
</dbReference>